<dbReference type="SMART" id="SM00267">
    <property type="entry name" value="GGDEF"/>
    <property type="match status" value="1"/>
</dbReference>
<accession>A0A8J2YS94</accession>
<dbReference type="PANTHER" id="PTHR45138:SF9">
    <property type="entry name" value="DIGUANYLATE CYCLASE DGCM-RELATED"/>
    <property type="match status" value="1"/>
</dbReference>
<organism evidence="6 7">
    <name type="scientific">Aliidongia dinghuensis</name>
    <dbReference type="NCBI Taxonomy" id="1867774"/>
    <lineage>
        <taxon>Bacteria</taxon>
        <taxon>Pseudomonadati</taxon>
        <taxon>Pseudomonadota</taxon>
        <taxon>Alphaproteobacteria</taxon>
        <taxon>Rhodospirillales</taxon>
        <taxon>Dongiaceae</taxon>
        <taxon>Aliidongia</taxon>
    </lineage>
</organism>
<dbReference type="InterPro" id="IPR000160">
    <property type="entry name" value="GGDEF_dom"/>
</dbReference>
<dbReference type="GO" id="GO:1902201">
    <property type="term" value="P:negative regulation of bacterial-type flagellum-dependent cell motility"/>
    <property type="evidence" value="ECO:0007669"/>
    <property type="project" value="TreeGrafter"/>
</dbReference>
<dbReference type="SUPFAM" id="SSF52172">
    <property type="entry name" value="CheY-like"/>
    <property type="match status" value="1"/>
</dbReference>
<dbReference type="PROSITE" id="PS50110">
    <property type="entry name" value="RESPONSE_REGULATORY"/>
    <property type="match status" value="1"/>
</dbReference>
<dbReference type="NCBIfam" id="TIGR00254">
    <property type="entry name" value="GGDEF"/>
    <property type="match status" value="1"/>
</dbReference>
<dbReference type="CDD" id="cd19920">
    <property type="entry name" value="REC_PA4781-like"/>
    <property type="match status" value="1"/>
</dbReference>
<gene>
    <name evidence="6" type="ORF">GCM10011611_18050</name>
</gene>
<dbReference type="GO" id="GO:0005886">
    <property type="term" value="C:plasma membrane"/>
    <property type="evidence" value="ECO:0007669"/>
    <property type="project" value="TreeGrafter"/>
</dbReference>
<dbReference type="AlphaFoldDB" id="A0A8J2YS94"/>
<dbReference type="SUPFAM" id="SSF55073">
    <property type="entry name" value="Nucleotide cyclase"/>
    <property type="match status" value="1"/>
</dbReference>
<evidence type="ECO:0000259" key="5">
    <source>
        <dbReference type="PROSITE" id="PS50887"/>
    </source>
</evidence>
<evidence type="ECO:0000259" key="4">
    <source>
        <dbReference type="PROSITE" id="PS50110"/>
    </source>
</evidence>
<dbReference type="GO" id="GO:0043709">
    <property type="term" value="P:cell adhesion involved in single-species biofilm formation"/>
    <property type="evidence" value="ECO:0007669"/>
    <property type="project" value="TreeGrafter"/>
</dbReference>
<reference evidence="6" key="2">
    <citation type="submission" date="2020-09" db="EMBL/GenBank/DDBJ databases">
        <authorList>
            <person name="Sun Q."/>
            <person name="Zhou Y."/>
        </authorList>
    </citation>
    <scope>NUCLEOTIDE SEQUENCE</scope>
    <source>
        <strain evidence="6">CGMCC 1.15725</strain>
    </source>
</reference>
<dbReference type="Pfam" id="PF00072">
    <property type="entry name" value="Response_reg"/>
    <property type="match status" value="1"/>
</dbReference>
<dbReference type="PANTHER" id="PTHR45138">
    <property type="entry name" value="REGULATORY COMPONENTS OF SENSORY TRANSDUCTION SYSTEM"/>
    <property type="match status" value="1"/>
</dbReference>
<protein>
    <recommendedName>
        <fullName evidence="1">diguanylate cyclase</fullName>
        <ecNumber evidence="1">2.7.7.65</ecNumber>
    </recommendedName>
</protein>
<dbReference type="InterPro" id="IPR043128">
    <property type="entry name" value="Rev_trsase/Diguanyl_cyclase"/>
</dbReference>
<dbReference type="RefSeq" id="WP_189044796.1">
    <property type="nucleotide sequence ID" value="NZ_BMJQ01000004.1"/>
</dbReference>
<feature type="domain" description="GGDEF" evidence="5">
    <location>
        <begin position="165"/>
        <end position="303"/>
    </location>
</feature>
<evidence type="ECO:0000256" key="3">
    <source>
        <dbReference type="PROSITE-ProRule" id="PRU00169"/>
    </source>
</evidence>
<dbReference type="GO" id="GO:0052621">
    <property type="term" value="F:diguanylate cyclase activity"/>
    <property type="evidence" value="ECO:0007669"/>
    <property type="project" value="UniProtKB-EC"/>
</dbReference>
<dbReference type="EC" id="2.7.7.65" evidence="1"/>
<dbReference type="InterPro" id="IPR050469">
    <property type="entry name" value="Diguanylate_Cyclase"/>
</dbReference>
<proteinExistence type="predicted"/>
<dbReference type="Gene3D" id="3.30.70.270">
    <property type="match status" value="1"/>
</dbReference>
<feature type="domain" description="Response regulatory" evidence="4">
    <location>
        <begin position="7"/>
        <end position="122"/>
    </location>
</feature>
<comment type="caution">
    <text evidence="6">The sequence shown here is derived from an EMBL/GenBank/DDBJ whole genome shotgun (WGS) entry which is preliminary data.</text>
</comment>
<dbReference type="InterPro" id="IPR029787">
    <property type="entry name" value="Nucleotide_cyclase"/>
</dbReference>
<name>A0A8J2YS94_9PROT</name>
<reference evidence="6" key="1">
    <citation type="journal article" date="2014" name="Int. J. Syst. Evol. Microbiol.">
        <title>Complete genome sequence of Corynebacterium casei LMG S-19264T (=DSM 44701T), isolated from a smear-ripened cheese.</title>
        <authorList>
            <consortium name="US DOE Joint Genome Institute (JGI-PGF)"/>
            <person name="Walter F."/>
            <person name="Albersmeier A."/>
            <person name="Kalinowski J."/>
            <person name="Ruckert C."/>
        </authorList>
    </citation>
    <scope>NUCLEOTIDE SEQUENCE</scope>
    <source>
        <strain evidence="6">CGMCC 1.15725</strain>
    </source>
</reference>
<keyword evidence="7" id="KW-1185">Reference proteome</keyword>
<dbReference type="CDD" id="cd01949">
    <property type="entry name" value="GGDEF"/>
    <property type="match status" value="1"/>
</dbReference>
<dbReference type="InterPro" id="IPR001789">
    <property type="entry name" value="Sig_transdc_resp-reg_receiver"/>
</dbReference>
<dbReference type="InterPro" id="IPR011006">
    <property type="entry name" value="CheY-like_superfamily"/>
</dbReference>
<dbReference type="Pfam" id="PF00990">
    <property type="entry name" value="GGDEF"/>
    <property type="match status" value="1"/>
</dbReference>
<evidence type="ECO:0000256" key="1">
    <source>
        <dbReference type="ARBA" id="ARBA00012528"/>
    </source>
</evidence>
<evidence type="ECO:0000313" key="6">
    <source>
        <dbReference type="EMBL" id="GGF12784.1"/>
    </source>
</evidence>
<dbReference type="EMBL" id="BMJQ01000004">
    <property type="protein sequence ID" value="GGF12784.1"/>
    <property type="molecule type" value="Genomic_DNA"/>
</dbReference>
<sequence>MSISKHRILIVDDAPANIEVLDHALGAEYEILFAMDGETALRLAVDEEPDLILLDVVMRGLDGYEVCARLKADPRTQDIPVIFISGLAEESDEARGLEVGAIDYIRKPFSLPIIQARVRNHLQLKRNRDMLERLSMIDGLTGIANRRRFDEALDHEWRRTRRQDTDLSLILIDVDCFKPFNDNYGHAAGDECLKQIATALSDSVARPADLVARYGGEEFVVVLPDTDESGAIAIGKTLRRTVQSQALPHAFSSVTSVVTISLGGATLRPAREVAGPELLVKLADARLYEAKRAGRNRIVWTARAGAGGSERQGR</sequence>
<evidence type="ECO:0000313" key="7">
    <source>
        <dbReference type="Proteomes" id="UP000646365"/>
    </source>
</evidence>
<comment type="catalytic activity">
    <reaction evidence="2">
        <text>2 GTP = 3',3'-c-di-GMP + 2 diphosphate</text>
        <dbReference type="Rhea" id="RHEA:24898"/>
        <dbReference type="ChEBI" id="CHEBI:33019"/>
        <dbReference type="ChEBI" id="CHEBI:37565"/>
        <dbReference type="ChEBI" id="CHEBI:58805"/>
        <dbReference type="EC" id="2.7.7.65"/>
    </reaction>
</comment>
<dbReference type="SMART" id="SM00448">
    <property type="entry name" value="REC"/>
    <property type="match status" value="1"/>
</dbReference>
<keyword evidence="3" id="KW-0597">Phosphoprotein</keyword>
<dbReference type="FunFam" id="3.30.70.270:FF:000001">
    <property type="entry name" value="Diguanylate cyclase domain protein"/>
    <property type="match status" value="1"/>
</dbReference>
<dbReference type="Gene3D" id="3.40.50.2300">
    <property type="match status" value="1"/>
</dbReference>
<dbReference type="PROSITE" id="PS50887">
    <property type="entry name" value="GGDEF"/>
    <property type="match status" value="1"/>
</dbReference>
<dbReference type="GO" id="GO:0000160">
    <property type="term" value="P:phosphorelay signal transduction system"/>
    <property type="evidence" value="ECO:0007669"/>
    <property type="project" value="InterPro"/>
</dbReference>
<evidence type="ECO:0000256" key="2">
    <source>
        <dbReference type="ARBA" id="ARBA00034247"/>
    </source>
</evidence>
<dbReference type="Proteomes" id="UP000646365">
    <property type="component" value="Unassembled WGS sequence"/>
</dbReference>
<feature type="modified residue" description="4-aspartylphosphate" evidence="3">
    <location>
        <position position="55"/>
    </location>
</feature>